<dbReference type="Gene3D" id="3.60.10.10">
    <property type="entry name" value="Endonuclease/exonuclease/phosphatase"/>
    <property type="match status" value="1"/>
</dbReference>
<dbReference type="InterPro" id="IPR036691">
    <property type="entry name" value="Endo/exonu/phosph_ase_sf"/>
</dbReference>
<evidence type="ECO:0008006" key="3">
    <source>
        <dbReference type="Google" id="ProtNLM"/>
    </source>
</evidence>
<proteinExistence type="predicted"/>
<sequence length="156" mass="17532">MMEGCYTESGESAKLYHDGDDTKRNGVFIMVAKSLSAKLDYVPAVDRNRDRIIAVSIYTEGYWAVLSVFAPQAGCPKIEKDKFYLRLNDAIRWIPDGEYLTLAGDLNGHVALTGYRLQERAKVNGNLADLHIPTTIHHNDVKFKPTLGKEHETFDS</sequence>
<dbReference type="OrthoDB" id="5846666at2759"/>
<keyword evidence="2" id="KW-1185">Reference proteome</keyword>
<dbReference type="EMBL" id="KZ346968">
    <property type="protein sequence ID" value="PIO68704.1"/>
    <property type="molecule type" value="Genomic_DNA"/>
</dbReference>
<dbReference type="SUPFAM" id="SSF56219">
    <property type="entry name" value="DNase I-like"/>
    <property type="match status" value="1"/>
</dbReference>
<feature type="non-terminal residue" evidence="1">
    <location>
        <position position="156"/>
    </location>
</feature>
<dbReference type="AlphaFoldDB" id="A0A2G9UEM8"/>
<name>A0A2G9UEM8_TELCI</name>
<gene>
    <name evidence="1" type="ORF">TELCIR_09499</name>
</gene>
<reference evidence="1 2" key="1">
    <citation type="submission" date="2015-09" db="EMBL/GenBank/DDBJ databases">
        <title>Draft genome of the parasitic nematode Teladorsagia circumcincta isolate WARC Sus (inbred).</title>
        <authorList>
            <person name="Mitreva M."/>
        </authorList>
    </citation>
    <scope>NUCLEOTIDE SEQUENCE [LARGE SCALE GENOMIC DNA]</scope>
    <source>
        <strain evidence="1 2">S</strain>
    </source>
</reference>
<evidence type="ECO:0000313" key="2">
    <source>
        <dbReference type="Proteomes" id="UP000230423"/>
    </source>
</evidence>
<organism evidence="1 2">
    <name type="scientific">Teladorsagia circumcincta</name>
    <name type="common">Brown stomach worm</name>
    <name type="synonym">Ostertagia circumcincta</name>
    <dbReference type="NCBI Taxonomy" id="45464"/>
    <lineage>
        <taxon>Eukaryota</taxon>
        <taxon>Metazoa</taxon>
        <taxon>Ecdysozoa</taxon>
        <taxon>Nematoda</taxon>
        <taxon>Chromadorea</taxon>
        <taxon>Rhabditida</taxon>
        <taxon>Rhabditina</taxon>
        <taxon>Rhabditomorpha</taxon>
        <taxon>Strongyloidea</taxon>
        <taxon>Trichostrongylidae</taxon>
        <taxon>Teladorsagia</taxon>
    </lineage>
</organism>
<dbReference type="Proteomes" id="UP000230423">
    <property type="component" value="Unassembled WGS sequence"/>
</dbReference>
<accession>A0A2G9UEM8</accession>
<evidence type="ECO:0000313" key="1">
    <source>
        <dbReference type="EMBL" id="PIO68704.1"/>
    </source>
</evidence>
<protein>
    <recommendedName>
        <fullName evidence="3">Endonuclease/exonuclease/phosphatase domain-containing protein</fullName>
    </recommendedName>
</protein>